<dbReference type="STRING" id="225324.SAMN02745126_00930"/>
<keyword evidence="3" id="KW-1185">Reference proteome</keyword>
<sequence>MMRIARLVVVSGAILASFAASRAHAIDKQLPFKELMSRGFKIVATATVASPQGNGTLVIVTMQAEKSVAVCTFTVAGWEELTPAVENDAKACDVRSY</sequence>
<gene>
    <name evidence="2" type="ORF">SAMN02745126_00930</name>
</gene>
<reference evidence="3" key="1">
    <citation type="submission" date="2017-02" db="EMBL/GenBank/DDBJ databases">
        <authorList>
            <person name="Varghese N."/>
            <person name="Submissions S."/>
        </authorList>
    </citation>
    <scope>NUCLEOTIDE SEQUENCE [LARGE SCALE GENOMIC DNA]</scope>
    <source>
        <strain evidence="3">ATCC 27094</strain>
    </source>
</reference>
<feature type="chain" id="PRO_5012323470" evidence="1">
    <location>
        <begin position="26"/>
        <end position="97"/>
    </location>
</feature>
<feature type="signal peptide" evidence="1">
    <location>
        <begin position="1"/>
        <end position="25"/>
    </location>
</feature>
<organism evidence="2 3">
    <name type="scientific">Enhydrobacter aerosaccus</name>
    <dbReference type="NCBI Taxonomy" id="225324"/>
    <lineage>
        <taxon>Bacteria</taxon>
        <taxon>Pseudomonadati</taxon>
        <taxon>Pseudomonadota</taxon>
        <taxon>Alphaproteobacteria</taxon>
        <taxon>Hyphomicrobiales</taxon>
        <taxon>Enhydrobacter</taxon>
    </lineage>
</organism>
<keyword evidence="1" id="KW-0732">Signal</keyword>
<dbReference type="RefSeq" id="WP_085932610.1">
    <property type="nucleotide sequence ID" value="NZ_FUWJ01000001.1"/>
</dbReference>
<accession>A0A1T4KF19</accession>
<dbReference type="AlphaFoldDB" id="A0A1T4KF19"/>
<dbReference type="EMBL" id="FUWJ01000001">
    <property type="protein sequence ID" value="SJZ41032.1"/>
    <property type="molecule type" value="Genomic_DNA"/>
</dbReference>
<evidence type="ECO:0000256" key="1">
    <source>
        <dbReference type="SAM" id="SignalP"/>
    </source>
</evidence>
<protein>
    <submittedName>
        <fullName evidence="2">Uncharacterized protein</fullName>
    </submittedName>
</protein>
<name>A0A1T4KF19_9HYPH</name>
<dbReference type="Proteomes" id="UP000190092">
    <property type="component" value="Unassembled WGS sequence"/>
</dbReference>
<proteinExistence type="predicted"/>
<evidence type="ECO:0000313" key="2">
    <source>
        <dbReference type="EMBL" id="SJZ41032.1"/>
    </source>
</evidence>
<evidence type="ECO:0000313" key="3">
    <source>
        <dbReference type="Proteomes" id="UP000190092"/>
    </source>
</evidence>